<keyword evidence="4" id="KW-1185">Reference proteome</keyword>
<dbReference type="PANTHER" id="PTHR12730">
    <property type="entry name" value="HSDA/SDA1-RELATED"/>
    <property type="match status" value="1"/>
</dbReference>
<comment type="subcellular location">
    <subcellularLocation>
        <location evidence="1">Nucleus</location>
        <location evidence="1">Nucleolus</location>
    </subcellularLocation>
</comment>
<comment type="caution">
    <text evidence="3">The sequence shown here is derived from an EMBL/GenBank/DDBJ whole genome shotgun (WGS) entry which is preliminary data.</text>
</comment>
<accession>A0A8X6K7V4</accession>
<dbReference type="Pfam" id="PF08158">
    <property type="entry name" value="SDA1_HEAT"/>
    <property type="match status" value="1"/>
</dbReference>
<evidence type="ECO:0000259" key="2">
    <source>
        <dbReference type="Pfam" id="PF08158"/>
    </source>
</evidence>
<keyword evidence="1" id="KW-0690">Ribosome biogenesis</keyword>
<dbReference type="GO" id="GO:0005730">
    <property type="term" value="C:nucleolus"/>
    <property type="evidence" value="ECO:0007669"/>
    <property type="project" value="UniProtKB-SubCell"/>
</dbReference>
<evidence type="ECO:0000256" key="1">
    <source>
        <dbReference type="RuleBase" id="RU365057"/>
    </source>
</evidence>
<dbReference type="GO" id="GO:0000055">
    <property type="term" value="P:ribosomal large subunit export from nucleus"/>
    <property type="evidence" value="ECO:0007669"/>
    <property type="project" value="UniProtKB-UniRule"/>
</dbReference>
<dbReference type="AlphaFoldDB" id="A0A8X6K7V4"/>
<reference evidence="3" key="1">
    <citation type="submission" date="2020-07" db="EMBL/GenBank/DDBJ databases">
        <title>Multicomponent nature underlies the extraordinary mechanical properties of spider dragline silk.</title>
        <authorList>
            <person name="Kono N."/>
            <person name="Nakamura H."/>
            <person name="Mori M."/>
            <person name="Yoshida Y."/>
            <person name="Ohtoshi R."/>
            <person name="Malay A.D."/>
            <person name="Moran D.A.P."/>
            <person name="Tomita M."/>
            <person name="Numata K."/>
            <person name="Arakawa K."/>
        </authorList>
    </citation>
    <scope>NUCLEOTIDE SEQUENCE</scope>
</reference>
<keyword evidence="1" id="KW-0653">Protein transport</keyword>
<feature type="domain" description="SDA1 N-terminal" evidence="2">
    <location>
        <begin position="211"/>
        <end position="543"/>
    </location>
</feature>
<proteinExistence type="inferred from homology"/>
<evidence type="ECO:0000313" key="4">
    <source>
        <dbReference type="Proteomes" id="UP000887116"/>
    </source>
</evidence>
<dbReference type="GO" id="GO:0015031">
    <property type="term" value="P:protein transport"/>
    <property type="evidence" value="ECO:0007669"/>
    <property type="project" value="UniProtKB-KW"/>
</dbReference>
<dbReference type="InterPro" id="IPR027312">
    <property type="entry name" value="Sda1"/>
</dbReference>
<sequence length="543" mass="62306">MFKGEKCVGGNLSKNRLTALECPNISDTDKMKLLAIVKSKYSIYFKQGGLGTSQNWKITEKEVEKIDDFENLGISREKFRNNVSVYAIVITFEIPAPKDIITKTEAEANGKNNESDDDNNECEGFQTTLPPTYSMALACAEKLRNFLEAGSANDHVFQPTSLRQFKNLVKRDPPSYYEEFQTHYQHFLALLQLFELNPQEYNDNFADLVHFLAQVSTCYKEELKDFPEMLKKILKENGTVLDPLMRLCLVKALILMRNKDVLLPTDLITLFFELLRCKDKVLRKLLQTHILSDLKRINSKHKNVKVNNALQNFMYSMLSDNHITAARMSLEIMIDLYRRNIWRDAKTVNTIATACLSKDQKILVKALQFFLNIDEEINESDSDSEDEATVLKAVVTSNLRNKKSRKRKRLLEKTKKVLKKSKKHKLDQESCNFAAIHLLNDPSGLAEKLYGMLQKFNSGFQIKLLLMNLISRLIGIHELMLLNFYPYLQKYLRPHQIDVTKILLCAAQATHEQVPPDIAATLIKEILDNFVTERNSPEGIAVG</sequence>
<dbReference type="EMBL" id="BMAO01029959">
    <property type="protein sequence ID" value="GFQ64741.1"/>
    <property type="molecule type" value="Genomic_DNA"/>
</dbReference>
<comment type="function">
    <text evidence="1">Required for 60S pre-ribosomal subunits export to the cytoplasm.</text>
</comment>
<keyword evidence="1" id="KW-0813">Transport</keyword>
<dbReference type="GO" id="GO:0042273">
    <property type="term" value="P:ribosomal large subunit biogenesis"/>
    <property type="evidence" value="ECO:0007669"/>
    <property type="project" value="UniProtKB-UniRule"/>
</dbReference>
<gene>
    <name evidence="3" type="primary">SDAD1</name>
    <name evidence="3" type="ORF">TNCT_316751</name>
</gene>
<dbReference type="OrthoDB" id="2196187at2759"/>
<dbReference type="InterPro" id="IPR012977">
    <property type="entry name" value="SDA1_N"/>
</dbReference>
<name>A0A8X6K7V4_TRICU</name>
<evidence type="ECO:0000313" key="3">
    <source>
        <dbReference type="EMBL" id="GFQ64741.1"/>
    </source>
</evidence>
<dbReference type="Proteomes" id="UP000887116">
    <property type="component" value="Unassembled WGS sequence"/>
</dbReference>
<organism evidence="3 4">
    <name type="scientific">Trichonephila clavata</name>
    <name type="common">Joro spider</name>
    <name type="synonym">Nephila clavata</name>
    <dbReference type="NCBI Taxonomy" id="2740835"/>
    <lineage>
        <taxon>Eukaryota</taxon>
        <taxon>Metazoa</taxon>
        <taxon>Ecdysozoa</taxon>
        <taxon>Arthropoda</taxon>
        <taxon>Chelicerata</taxon>
        <taxon>Arachnida</taxon>
        <taxon>Araneae</taxon>
        <taxon>Araneomorphae</taxon>
        <taxon>Entelegynae</taxon>
        <taxon>Araneoidea</taxon>
        <taxon>Nephilidae</taxon>
        <taxon>Trichonephila</taxon>
    </lineage>
</organism>
<dbReference type="PANTHER" id="PTHR12730:SF0">
    <property type="entry name" value="PROTEIN SDA1 HOMOLOG"/>
    <property type="match status" value="1"/>
</dbReference>
<feature type="non-terminal residue" evidence="3">
    <location>
        <position position="1"/>
    </location>
</feature>
<protein>
    <recommendedName>
        <fullName evidence="1">Protein SDA1</fullName>
    </recommendedName>
</protein>
<comment type="similarity">
    <text evidence="1">Belongs to the SDA1 family.</text>
</comment>
<keyword evidence="1" id="KW-0539">Nucleus</keyword>